<dbReference type="GO" id="GO:0030288">
    <property type="term" value="C:outer membrane-bounded periplasmic space"/>
    <property type="evidence" value="ECO:0007669"/>
    <property type="project" value="TreeGrafter"/>
</dbReference>
<name>A0A6J4JAZ6_9CYAN</name>
<dbReference type="Gene3D" id="1.10.10.1770">
    <property type="entry name" value="Gun4-like"/>
    <property type="match status" value="1"/>
</dbReference>
<proteinExistence type="predicted"/>
<dbReference type="SUPFAM" id="SSF140869">
    <property type="entry name" value="GUN4-like"/>
    <property type="match status" value="1"/>
</dbReference>
<evidence type="ECO:0000259" key="1">
    <source>
        <dbReference type="Pfam" id="PF05419"/>
    </source>
</evidence>
<dbReference type="PANTHER" id="PTHR34800:SF1">
    <property type="entry name" value="TETRAPYRROLE-BINDING PROTEIN, CHLOROPLASTIC"/>
    <property type="match status" value="1"/>
</dbReference>
<dbReference type="AlphaFoldDB" id="A0A6J4JAZ6"/>
<dbReference type="InterPro" id="IPR008629">
    <property type="entry name" value="GUN4-like"/>
</dbReference>
<dbReference type="EMBL" id="CADCTM010000530">
    <property type="protein sequence ID" value="CAA9275400.1"/>
    <property type="molecule type" value="Genomic_DNA"/>
</dbReference>
<organism evidence="2">
    <name type="scientific">uncultured Coleofasciculus sp</name>
    <dbReference type="NCBI Taxonomy" id="1267456"/>
    <lineage>
        <taxon>Bacteria</taxon>
        <taxon>Bacillati</taxon>
        <taxon>Cyanobacteriota</taxon>
        <taxon>Cyanophyceae</taxon>
        <taxon>Coleofasciculales</taxon>
        <taxon>Coleofasciculaceae</taxon>
        <taxon>Coleofasciculus</taxon>
        <taxon>environmental samples</taxon>
    </lineage>
</organism>
<dbReference type="Pfam" id="PF05419">
    <property type="entry name" value="GUN4"/>
    <property type="match status" value="1"/>
</dbReference>
<dbReference type="Gene3D" id="1.25.40.620">
    <property type="match status" value="1"/>
</dbReference>
<reference evidence="2" key="1">
    <citation type="submission" date="2020-02" db="EMBL/GenBank/DDBJ databases">
        <authorList>
            <person name="Meier V. D."/>
        </authorList>
    </citation>
    <scope>NUCLEOTIDE SEQUENCE</scope>
    <source>
        <strain evidence="2">AVDCRST_MAG92</strain>
    </source>
</reference>
<feature type="domain" description="GUN4-like" evidence="1">
    <location>
        <begin position="1"/>
        <end position="100"/>
    </location>
</feature>
<gene>
    <name evidence="2" type="ORF">AVDCRST_MAG92-3205</name>
</gene>
<dbReference type="InterPro" id="IPR037215">
    <property type="entry name" value="GUN4-like_sf"/>
</dbReference>
<accession>A0A6J4JAZ6</accession>
<protein>
    <recommendedName>
        <fullName evidence="1">GUN4-like domain-containing protein</fullName>
    </recommendedName>
</protein>
<evidence type="ECO:0000313" key="2">
    <source>
        <dbReference type="EMBL" id="CAA9275400.1"/>
    </source>
</evidence>
<dbReference type="PANTHER" id="PTHR34800">
    <property type="entry name" value="TETRAPYRROLE-BINDING PROTEIN, CHLOROPLASTIC"/>
    <property type="match status" value="1"/>
</dbReference>
<dbReference type="GO" id="GO:0046906">
    <property type="term" value="F:tetrapyrrole binding"/>
    <property type="evidence" value="ECO:0007669"/>
    <property type="project" value="TreeGrafter"/>
</dbReference>
<sequence>MLEVMGQQKRGYLDEEDIEKFPSKDLCTINQLWIHYSNERFDFSVQKRIWMEEGGKPRIYDERVYEKFGDRVGWRINDNWRLYSELTFSSNDPPGHLPLVLSIGWGAGAIEFVAVQGAVEVDCLFSLVDNCELH</sequence>
<dbReference type="CDD" id="cd16383">
    <property type="entry name" value="GUN4"/>
    <property type="match status" value="1"/>
</dbReference>